<protein>
    <recommendedName>
        <fullName evidence="8">Trafficking protein particle complex subunit 13</fullName>
    </recommendedName>
</protein>
<evidence type="ECO:0000313" key="6">
    <source>
        <dbReference type="EMBL" id="TPX44716.1"/>
    </source>
</evidence>
<evidence type="ECO:0000259" key="4">
    <source>
        <dbReference type="Pfam" id="PF23643"/>
    </source>
</evidence>
<dbReference type="PANTHER" id="PTHR13134:SF3">
    <property type="entry name" value="TRAFFICKING PROTEIN PARTICLE COMPLEX SUBUNIT 13"/>
    <property type="match status" value="1"/>
</dbReference>
<feature type="domain" description="Trafficking protein particle complex subunit 13 C-terminal" evidence="4">
    <location>
        <begin position="290"/>
        <end position="384"/>
    </location>
</feature>
<feature type="domain" description="Trafficking protein particle complex subunit 13 N-terminal" evidence="3">
    <location>
        <begin position="1"/>
        <end position="141"/>
    </location>
</feature>
<dbReference type="InterPro" id="IPR055428">
    <property type="entry name" value="TRAPPC13_C"/>
</dbReference>
<dbReference type="VEuPathDB" id="FungiDB:SeMB42_g04241"/>
<evidence type="ECO:0000256" key="1">
    <source>
        <dbReference type="ARBA" id="ARBA00010785"/>
    </source>
</evidence>
<dbReference type="InterPro" id="IPR010378">
    <property type="entry name" value="TRAPPC13"/>
</dbReference>
<feature type="region of interest" description="Disordered" evidence="2">
    <location>
        <begin position="55"/>
        <end position="92"/>
    </location>
</feature>
<evidence type="ECO:0000259" key="5">
    <source>
        <dbReference type="Pfam" id="PF23647"/>
    </source>
</evidence>
<accession>A0A507CZY8</accession>
<dbReference type="Proteomes" id="UP000317494">
    <property type="component" value="Unassembled WGS sequence"/>
</dbReference>
<comment type="similarity">
    <text evidence="1">Belongs to the TRAPPC13 family.</text>
</comment>
<dbReference type="GO" id="GO:1990072">
    <property type="term" value="C:TRAPPIII protein complex"/>
    <property type="evidence" value="ECO:0007669"/>
    <property type="project" value="TreeGrafter"/>
</dbReference>
<evidence type="ECO:0000259" key="3">
    <source>
        <dbReference type="Pfam" id="PF06159"/>
    </source>
</evidence>
<feature type="domain" description="Trafficking protein particle complex subunit 13 middle" evidence="5">
    <location>
        <begin position="145"/>
        <end position="274"/>
    </location>
</feature>
<dbReference type="Pfam" id="PF06159">
    <property type="entry name" value="TRAPPC13_N"/>
    <property type="match status" value="1"/>
</dbReference>
<organism evidence="6 7">
    <name type="scientific">Synchytrium endobioticum</name>
    <dbReference type="NCBI Taxonomy" id="286115"/>
    <lineage>
        <taxon>Eukaryota</taxon>
        <taxon>Fungi</taxon>
        <taxon>Fungi incertae sedis</taxon>
        <taxon>Chytridiomycota</taxon>
        <taxon>Chytridiomycota incertae sedis</taxon>
        <taxon>Chytridiomycetes</taxon>
        <taxon>Synchytriales</taxon>
        <taxon>Synchytriaceae</taxon>
        <taxon>Synchytrium</taxon>
    </lineage>
</organism>
<dbReference type="STRING" id="286115.A0A507CZY8"/>
<name>A0A507CZY8_9FUNG</name>
<evidence type="ECO:0000256" key="2">
    <source>
        <dbReference type="SAM" id="MobiDB-lite"/>
    </source>
</evidence>
<keyword evidence="7" id="KW-1185">Reference proteome</keyword>
<evidence type="ECO:0008006" key="8">
    <source>
        <dbReference type="Google" id="ProtNLM"/>
    </source>
</evidence>
<dbReference type="InterPro" id="IPR055429">
    <property type="entry name" value="TRAPPC13_M"/>
</dbReference>
<reference evidence="6 7" key="1">
    <citation type="journal article" date="2019" name="Sci. Rep.">
        <title>Comparative genomics of chytrid fungi reveal insights into the obligate biotrophic and pathogenic lifestyle of Synchytrium endobioticum.</title>
        <authorList>
            <person name="van de Vossenberg B.T.L.H."/>
            <person name="Warris S."/>
            <person name="Nguyen H.D.T."/>
            <person name="van Gent-Pelzer M.P.E."/>
            <person name="Joly D.L."/>
            <person name="van de Geest H.C."/>
            <person name="Bonants P.J.M."/>
            <person name="Smith D.S."/>
            <person name="Levesque C.A."/>
            <person name="van der Lee T.A.J."/>
        </authorList>
    </citation>
    <scope>NUCLEOTIDE SEQUENCE [LARGE SCALE GENOMIC DNA]</scope>
    <source>
        <strain evidence="6 7">MB42</strain>
    </source>
</reference>
<dbReference type="PANTHER" id="PTHR13134">
    <property type="entry name" value="TRAFFICKING PROTEIN PARTICLE COMPLEX SUBUNIT 13"/>
    <property type="match status" value="1"/>
</dbReference>
<proteinExistence type="inferred from homology"/>
<gene>
    <name evidence="6" type="ORF">SeMB42_g04241</name>
</gene>
<comment type="caution">
    <text evidence="6">The sequence shown here is derived from an EMBL/GenBank/DDBJ whole genome shotgun (WGS) entry which is preliminary data.</text>
</comment>
<evidence type="ECO:0000313" key="7">
    <source>
        <dbReference type="Proteomes" id="UP000317494"/>
    </source>
</evidence>
<dbReference type="Pfam" id="PF23643">
    <property type="entry name" value="TRAPPC13_C"/>
    <property type="match status" value="1"/>
</dbReference>
<dbReference type="InterPro" id="IPR055427">
    <property type="entry name" value="TRAPPC13_N"/>
</dbReference>
<sequence>MPSAFGNIHLGESFISYLCVNNESPTPVHDLAIKAELQTASQRFTLADSQANYNNPALDSSAKTQNTQPVTSTMLPTKTAGASPPTSPGTPPRVSLLPTQSAEFIIHHDIKELGLHILVCSVHYTAATERRYFRKFFKFHVLNPLAVKTKVNSLLNGRVFLEAQIQNLSTAPMCLERMKFDPNDLFDSTDLNTTNSTIPTTINDNTTTIPTVFDHAPYLSPQDTRQYLYMLSPKTPNDPLAQTTSTLGKLDIMWRTSMAQIGRLQTSQLSRKVPPIEPYDINVIKLPPLIVAEHPFTLQCRLRNNLPAETLCLSLAAVKAKMGDVLICGITELILGDVAPLHSVDFELHFFPLLAGLHNVTGLRINEAHSGIGRDVDSLTQVLVS</sequence>
<dbReference type="AlphaFoldDB" id="A0A507CZY8"/>
<dbReference type="EMBL" id="QEAN01000167">
    <property type="protein sequence ID" value="TPX44716.1"/>
    <property type="molecule type" value="Genomic_DNA"/>
</dbReference>
<feature type="compositionally biased region" description="Polar residues" evidence="2">
    <location>
        <begin position="55"/>
        <end position="76"/>
    </location>
</feature>
<dbReference type="Pfam" id="PF23647">
    <property type="entry name" value="TRAPPC13_M"/>
    <property type="match status" value="1"/>
</dbReference>